<evidence type="ECO:0000313" key="5">
    <source>
        <dbReference type="WBParaSite" id="NBR_0000631901-mRNA-1"/>
    </source>
</evidence>
<dbReference type="EMBL" id="UYSL01019792">
    <property type="protein sequence ID" value="VDL69909.1"/>
    <property type="molecule type" value="Genomic_DNA"/>
</dbReference>
<dbReference type="Proteomes" id="UP000271162">
    <property type="component" value="Unassembled WGS sequence"/>
</dbReference>
<gene>
    <name evidence="3" type="ORF">NBR_LOCUS6320</name>
</gene>
<evidence type="ECO:0000256" key="1">
    <source>
        <dbReference type="SAM" id="MobiDB-lite"/>
    </source>
</evidence>
<feature type="signal peptide" evidence="2">
    <location>
        <begin position="1"/>
        <end position="18"/>
    </location>
</feature>
<protein>
    <submittedName>
        <fullName evidence="5">Secreted protein</fullName>
    </submittedName>
</protein>
<feature type="compositionally biased region" description="Low complexity" evidence="1">
    <location>
        <begin position="125"/>
        <end position="140"/>
    </location>
</feature>
<reference evidence="3 4" key="2">
    <citation type="submission" date="2018-11" db="EMBL/GenBank/DDBJ databases">
        <authorList>
            <consortium name="Pathogen Informatics"/>
        </authorList>
    </citation>
    <scope>NUCLEOTIDE SEQUENCE [LARGE SCALE GENOMIC DNA]</scope>
</reference>
<reference evidence="5" key="1">
    <citation type="submission" date="2017-02" db="UniProtKB">
        <authorList>
            <consortium name="WormBaseParasite"/>
        </authorList>
    </citation>
    <scope>IDENTIFICATION</scope>
</reference>
<keyword evidence="2" id="KW-0732">Signal</keyword>
<evidence type="ECO:0000256" key="2">
    <source>
        <dbReference type="SAM" id="SignalP"/>
    </source>
</evidence>
<dbReference type="WBParaSite" id="NBR_0000631901-mRNA-1">
    <property type="protein sequence ID" value="NBR_0000631901-mRNA-1"/>
    <property type="gene ID" value="NBR_0000631901"/>
</dbReference>
<keyword evidence="4" id="KW-1185">Reference proteome</keyword>
<evidence type="ECO:0000313" key="3">
    <source>
        <dbReference type="EMBL" id="VDL69909.1"/>
    </source>
</evidence>
<feature type="chain" id="PRO_5043124807" evidence="2">
    <location>
        <begin position="19"/>
        <end position="157"/>
    </location>
</feature>
<organism evidence="5">
    <name type="scientific">Nippostrongylus brasiliensis</name>
    <name type="common">Rat hookworm</name>
    <dbReference type="NCBI Taxonomy" id="27835"/>
    <lineage>
        <taxon>Eukaryota</taxon>
        <taxon>Metazoa</taxon>
        <taxon>Ecdysozoa</taxon>
        <taxon>Nematoda</taxon>
        <taxon>Chromadorea</taxon>
        <taxon>Rhabditida</taxon>
        <taxon>Rhabditina</taxon>
        <taxon>Rhabditomorpha</taxon>
        <taxon>Strongyloidea</taxon>
        <taxon>Heligmosomidae</taxon>
        <taxon>Nippostrongylus</taxon>
    </lineage>
</organism>
<dbReference type="AlphaFoldDB" id="A0A0N4XUE0"/>
<feature type="region of interest" description="Disordered" evidence="1">
    <location>
        <begin position="117"/>
        <end position="157"/>
    </location>
</feature>
<proteinExistence type="predicted"/>
<name>A0A0N4XUE0_NIPBR</name>
<sequence length="157" mass="16268">MAILHRIIVSTVVIGIAAFFYDVQDVAVVDADAVDAAVVEEEDADVAAVDQDAAAPAVVRAVVLDAAPAADHAAVDAVVAAADAEEVAVSDDRSTIFEFVSTSTSRLNRKENTLMLPSTPEPRGAPSAIQQPAPCQAPPATLDSDTRMKATPTITQM</sequence>
<evidence type="ECO:0000313" key="4">
    <source>
        <dbReference type="Proteomes" id="UP000271162"/>
    </source>
</evidence>
<accession>A0A0N4XUE0</accession>